<dbReference type="InterPro" id="IPR025948">
    <property type="entry name" value="HTH-like_dom"/>
</dbReference>
<reference evidence="2 3" key="1">
    <citation type="submission" date="2018-03" db="EMBL/GenBank/DDBJ databases">
        <title>Draft genome of Nitrosomonas supralitoralis APG5.</title>
        <authorList>
            <person name="Urakawa H."/>
            <person name="Lopez J.V."/>
        </authorList>
    </citation>
    <scope>NUCLEOTIDE SEQUENCE [LARGE SCALE GENOMIC DNA]</scope>
    <source>
        <strain evidence="2 3">APG5</strain>
    </source>
</reference>
<comment type="caution">
    <text evidence="2">The sequence shown here is derived from an EMBL/GenBank/DDBJ whole genome shotgun (WGS) entry which is preliminary data.</text>
</comment>
<evidence type="ECO:0000259" key="1">
    <source>
        <dbReference type="Pfam" id="PF13276"/>
    </source>
</evidence>
<evidence type="ECO:0000313" key="2">
    <source>
        <dbReference type="EMBL" id="PSJ15992.1"/>
    </source>
</evidence>
<keyword evidence="3" id="KW-1185">Reference proteome</keyword>
<proteinExistence type="predicted"/>
<gene>
    <name evidence="2" type="ORF">C7H79_16005</name>
</gene>
<protein>
    <recommendedName>
        <fullName evidence="1">HTH-like domain-containing protein</fullName>
    </recommendedName>
</protein>
<sequence>MNINNRSIALIDVNNFYACQLFYEYKQTYGYRRLSDAINEAGMKSGHYQVRHLMARPVLKARYSKRFKVATDSNHNELISQVL</sequence>
<feature type="domain" description="HTH-like" evidence="1">
    <location>
        <begin position="21"/>
        <end position="67"/>
    </location>
</feature>
<dbReference type="RefSeq" id="WP_106708263.1">
    <property type="nucleotide sequence ID" value="NZ_PXXU01000089.1"/>
</dbReference>
<dbReference type="Proteomes" id="UP000241912">
    <property type="component" value="Unassembled WGS sequence"/>
</dbReference>
<organism evidence="2 3">
    <name type="scientific">Nitrosomonas supralitoralis</name>
    <dbReference type="NCBI Taxonomy" id="2116706"/>
    <lineage>
        <taxon>Bacteria</taxon>
        <taxon>Pseudomonadati</taxon>
        <taxon>Pseudomonadota</taxon>
        <taxon>Betaproteobacteria</taxon>
        <taxon>Nitrosomonadales</taxon>
        <taxon>Nitrosomonadaceae</taxon>
        <taxon>Nitrosomonas</taxon>
    </lineage>
</organism>
<dbReference type="EMBL" id="PXXU01000089">
    <property type="protein sequence ID" value="PSJ15992.1"/>
    <property type="molecule type" value="Genomic_DNA"/>
</dbReference>
<accession>A0A2P7NR92</accession>
<dbReference type="AlphaFoldDB" id="A0A2P7NR92"/>
<dbReference type="Pfam" id="PF13276">
    <property type="entry name" value="HTH_21"/>
    <property type="match status" value="1"/>
</dbReference>
<evidence type="ECO:0000313" key="3">
    <source>
        <dbReference type="Proteomes" id="UP000241912"/>
    </source>
</evidence>
<name>A0A2P7NR92_9PROT</name>
<dbReference type="OrthoDB" id="9815231at2"/>